<feature type="domain" description="J" evidence="13">
    <location>
        <begin position="99"/>
        <end position="157"/>
    </location>
</feature>
<dbReference type="InterPro" id="IPR001356">
    <property type="entry name" value="HD"/>
</dbReference>
<evidence type="ECO:0000256" key="2">
    <source>
        <dbReference type="ARBA" id="ARBA00023155"/>
    </source>
</evidence>
<sequence>MIQLTRFSSIIVLCLLLAAPGEPKKDLYQILGIPRTASQRDIKKAFRQMAIKYHPDKNPGKDTSEHFREIVEAMIQLTRFSSIIVLCLLLAAPGEPKKDLYQILGIPRTASQRDIKKAFRQMAIKYHPDKNPGKDTSEHFREIVEDPAKREQYDKFGSVPGDHSDQQHPDMHEFFHGFTFPSFKDMFGDDDDDDDFTFGSFFRKGFGDDFHHGSSFANEFHSHSTFSSHRSLHHNGCLSLSKSLFVQSFHPRQNPDRRQAFGRETSYLQADNLIGQQSYKFEEPSSQPAEVSLKVKSGFAYPARDVLKFMTIGDFQQTHVDPPEVDNPSVPSCHATQRKRKGWDIARFPKPRQKKSRFRGRIRNTYLPINSSRLQIPVGRVRRLLRMGNYAERVAAGAPVYLAAVLEYLAAKVSELTGNAARDNKQTRTIFRHLRLATRNDEEPKQAVGCHLARIQSPGNQLTCLSRLGEGNSASPIELWDSLISNTSAYQFHHQILHTEGQKQMYLLAPNGPPISDTNCSPNKRTHLLSMTHTSDPSKLEVNEFSDLRKPEPSISFMYPDSSTGEGWPSYEPTDFFSPNFAKGKYSAALRAAQQNAYEDNERKSCGPTLDDQPCPRAVRLEKHEVDSAVDLDPSTNVLAPKLSHLTDTGCATVSSTSKRPRSAYTNQQLVELEKEFHYSNYLVQLRRVELAKQLGLSERQIKIWFQNRRMKQKKELRDAEKCKARYDYRLGHWCPKGLEYRSDAIHYRPEIPHDSHIDLPGPTGTQQYHLRLPTQPIGAYDATSSFQPRFRPSLQAGLDVNYAPSPQSNYSCQQLPQSPPCDYCNSAEPTYRSPQPPYFPRTVSSNGFKITTHIYY</sequence>
<accession>A0A074Z8W0</accession>
<dbReference type="GO" id="GO:0030527">
    <property type="term" value="F:structural constituent of chromatin"/>
    <property type="evidence" value="ECO:0007669"/>
    <property type="project" value="InterPro"/>
</dbReference>
<dbReference type="InterPro" id="IPR001623">
    <property type="entry name" value="DnaJ_domain"/>
</dbReference>
<dbReference type="SMART" id="SM00271">
    <property type="entry name" value="DnaJ"/>
    <property type="match status" value="2"/>
</dbReference>
<evidence type="ECO:0000256" key="5">
    <source>
        <dbReference type="ARBA" id="ARBA00040158"/>
    </source>
</evidence>
<dbReference type="PRINTS" id="PR00625">
    <property type="entry name" value="JDOMAIN"/>
</dbReference>
<dbReference type="InterPro" id="IPR009072">
    <property type="entry name" value="Histone-fold"/>
</dbReference>
<evidence type="ECO:0000256" key="6">
    <source>
        <dbReference type="ARBA" id="ARBA00041533"/>
    </source>
</evidence>
<dbReference type="AlphaFoldDB" id="A0A074Z8W0"/>
<dbReference type="InterPro" id="IPR036869">
    <property type="entry name" value="J_dom_sf"/>
</dbReference>
<dbReference type="KEGG" id="ovi:T265_09780"/>
<dbReference type="GO" id="GO:0005783">
    <property type="term" value="C:endoplasmic reticulum"/>
    <property type="evidence" value="ECO:0007669"/>
    <property type="project" value="TreeGrafter"/>
</dbReference>
<feature type="domain" description="J" evidence="13">
    <location>
        <begin position="26"/>
        <end position="105"/>
    </location>
</feature>
<evidence type="ECO:0000256" key="4">
    <source>
        <dbReference type="ARBA" id="ARBA00023242"/>
    </source>
</evidence>
<dbReference type="CDD" id="cd00086">
    <property type="entry name" value="homeodomain"/>
    <property type="match status" value="1"/>
</dbReference>
<dbReference type="CDD" id="cd00074">
    <property type="entry name" value="HFD_H2A"/>
    <property type="match status" value="1"/>
</dbReference>
<dbReference type="InterPro" id="IPR000047">
    <property type="entry name" value="HTH_motif"/>
</dbReference>
<feature type="chain" id="PRO_5001704972" description="DnaJ homolog subfamily B member 9" evidence="11">
    <location>
        <begin position="24"/>
        <end position="857"/>
    </location>
</feature>
<feature type="domain" description="Homeobox" evidence="12">
    <location>
        <begin position="656"/>
        <end position="716"/>
    </location>
</feature>
<dbReference type="GO" id="GO:0051787">
    <property type="term" value="F:misfolded protein binding"/>
    <property type="evidence" value="ECO:0007669"/>
    <property type="project" value="TreeGrafter"/>
</dbReference>
<dbReference type="InterPro" id="IPR017970">
    <property type="entry name" value="Homeobox_CS"/>
</dbReference>
<evidence type="ECO:0000256" key="3">
    <source>
        <dbReference type="ARBA" id="ARBA00023186"/>
    </source>
</evidence>
<dbReference type="PRINTS" id="PR00031">
    <property type="entry name" value="HTHREPRESSR"/>
</dbReference>
<dbReference type="SMART" id="SM00414">
    <property type="entry name" value="H2A"/>
    <property type="match status" value="1"/>
</dbReference>
<evidence type="ECO:0000259" key="12">
    <source>
        <dbReference type="PROSITE" id="PS50071"/>
    </source>
</evidence>
<proteinExistence type="predicted"/>
<dbReference type="SMART" id="SM00389">
    <property type="entry name" value="HOX"/>
    <property type="match status" value="1"/>
</dbReference>
<dbReference type="Proteomes" id="UP000054324">
    <property type="component" value="Unassembled WGS sequence"/>
</dbReference>
<dbReference type="InterPro" id="IPR051948">
    <property type="entry name" value="Hsp70_co-chaperone_J-domain"/>
</dbReference>
<evidence type="ECO:0000313" key="14">
    <source>
        <dbReference type="EMBL" id="KER22027.1"/>
    </source>
</evidence>
<dbReference type="CDD" id="cd06257">
    <property type="entry name" value="DnaJ"/>
    <property type="match status" value="2"/>
</dbReference>
<dbReference type="CTD" id="20323948"/>
<dbReference type="Gene3D" id="1.10.10.60">
    <property type="entry name" value="Homeodomain-like"/>
    <property type="match status" value="1"/>
</dbReference>
<dbReference type="PANTHER" id="PTHR44360">
    <property type="entry name" value="DNAJ HOMOLOG SUBFAMILY B MEMBER 9"/>
    <property type="match status" value="1"/>
</dbReference>
<dbReference type="GO" id="GO:0036503">
    <property type="term" value="P:ERAD pathway"/>
    <property type="evidence" value="ECO:0007669"/>
    <property type="project" value="TreeGrafter"/>
</dbReference>
<protein>
    <recommendedName>
        <fullName evidence="5">DnaJ homolog subfamily B member 9</fullName>
    </recommendedName>
    <alternativeName>
        <fullName evidence="6">Endoplasmic reticulum DNA J domain-containing protein 4</fullName>
    </alternativeName>
</protein>
<dbReference type="Gene3D" id="1.10.287.110">
    <property type="entry name" value="DnaJ domain"/>
    <property type="match status" value="2"/>
</dbReference>
<dbReference type="SUPFAM" id="SSF46565">
    <property type="entry name" value="Chaperone J-domain"/>
    <property type="match status" value="2"/>
</dbReference>
<dbReference type="RefSeq" id="XP_009174218.1">
    <property type="nucleotide sequence ID" value="XM_009175954.1"/>
</dbReference>
<dbReference type="EMBL" id="KL596924">
    <property type="protein sequence ID" value="KER22027.1"/>
    <property type="molecule type" value="Genomic_DNA"/>
</dbReference>
<keyword evidence="2 9" id="KW-0371">Homeobox</keyword>
<dbReference type="Gene3D" id="1.10.20.10">
    <property type="entry name" value="Histone, subunit A"/>
    <property type="match status" value="1"/>
</dbReference>
<name>A0A074Z8W0_OPIVI</name>
<dbReference type="Pfam" id="PF00226">
    <property type="entry name" value="DnaJ"/>
    <property type="match status" value="2"/>
</dbReference>
<dbReference type="GO" id="GO:0003677">
    <property type="term" value="F:DNA binding"/>
    <property type="evidence" value="ECO:0007669"/>
    <property type="project" value="UniProtKB-UniRule"/>
</dbReference>
<dbReference type="PRINTS" id="PR00024">
    <property type="entry name" value="HOMEOBOX"/>
</dbReference>
<evidence type="ECO:0000256" key="11">
    <source>
        <dbReference type="SAM" id="SignalP"/>
    </source>
</evidence>
<dbReference type="STRING" id="6198.A0A074Z8W0"/>
<keyword evidence="3" id="KW-0143">Chaperone</keyword>
<dbReference type="Pfam" id="PF00046">
    <property type="entry name" value="Homeodomain"/>
    <property type="match status" value="1"/>
</dbReference>
<evidence type="ECO:0000256" key="1">
    <source>
        <dbReference type="ARBA" id="ARBA00023125"/>
    </source>
</evidence>
<comment type="subunit">
    <text evidence="8">Interacts with HSPA5/BiP; interaction is direct. Interacts with ERN1/IRE1 (via the luminal region). Interacts with DERL1.</text>
</comment>
<dbReference type="InterPro" id="IPR009057">
    <property type="entry name" value="Homeodomain-like_sf"/>
</dbReference>
<evidence type="ECO:0000256" key="8">
    <source>
        <dbReference type="ARBA" id="ARBA00046365"/>
    </source>
</evidence>
<feature type="DNA-binding region" description="Homeobox" evidence="9">
    <location>
        <begin position="658"/>
        <end position="717"/>
    </location>
</feature>
<dbReference type="GO" id="GO:0051087">
    <property type="term" value="F:protein-folding chaperone binding"/>
    <property type="evidence" value="ECO:0007669"/>
    <property type="project" value="TreeGrafter"/>
</dbReference>
<comment type="subcellular location">
    <subcellularLocation>
        <location evidence="9 10">Nucleus</location>
    </subcellularLocation>
</comment>
<organism evidence="14 15">
    <name type="scientific">Opisthorchis viverrini</name>
    <name type="common">Southeast Asian liver fluke</name>
    <dbReference type="NCBI Taxonomy" id="6198"/>
    <lineage>
        <taxon>Eukaryota</taxon>
        <taxon>Metazoa</taxon>
        <taxon>Spiralia</taxon>
        <taxon>Lophotrochozoa</taxon>
        <taxon>Platyhelminthes</taxon>
        <taxon>Trematoda</taxon>
        <taxon>Digenea</taxon>
        <taxon>Opisthorchiida</taxon>
        <taxon>Opisthorchiata</taxon>
        <taxon>Opisthorchiidae</taxon>
        <taxon>Opisthorchis</taxon>
    </lineage>
</organism>
<dbReference type="InterPro" id="IPR020479">
    <property type="entry name" value="HD_metazoa"/>
</dbReference>
<dbReference type="GO" id="GO:0046982">
    <property type="term" value="F:protein heterodimerization activity"/>
    <property type="evidence" value="ECO:0007669"/>
    <property type="project" value="InterPro"/>
</dbReference>
<keyword evidence="15" id="KW-1185">Reference proteome</keyword>
<dbReference type="InterPro" id="IPR002119">
    <property type="entry name" value="Histone_H2A"/>
</dbReference>
<evidence type="ECO:0000259" key="13">
    <source>
        <dbReference type="PROSITE" id="PS50076"/>
    </source>
</evidence>
<keyword evidence="1 9" id="KW-0238">DNA-binding</keyword>
<keyword evidence="4 9" id="KW-0539">Nucleus</keyword>
<evidence type="ECO:0000313" key="15">
    <source>
        <dbReference type="Proteomes" id="UP000054324"/>
    </source>
</evidence>
<dbReference type="GeneID" id="20323948"/>
<keyword evidence="11" id="KW-0732">Signal</keyword>
<gene>
    <name evidence="14" type="ORF">T265_09780</name>
</gene>
<dbReference type="SUPFAM" id="SSF46689">
    <property type="entry name" value="Homeodomain-like"/>
    <property type="match status" value="1"/>
</dbReference>
<dbReference type="OrthoDB" id="6159439at2759"/>
<dbReference type="GO" id="GO:0005634">
    <property type="term" value="C:nucleus"/>
    <property type="evidence" value="ECO:0007669"/>
    <property type="project" value="UniProtKB-SubCell"/>
</dbReference>
<dbReference type="GO" id="GO:0000786">
    <property type="term" value="C:nucleosome"/>
    <property type="evidence" value="ECO:0007669"/>
    <property type="project" value="InterPro"/>
</dbReference>
<dbReference type="GO" id="GO:0000981">
    <property type="term" value="F:DNA-binding transcription factor activity, RNA polymerase II-specific"/>
    <property type="evidence" value="ECO:0007669"/>
    <property type="project" value="InterPro"/>
</dbReference>
<evidence type="ECO:0000256" key="9">
    <source>
        <dbReference type="PROSITE-ProRule" id="PRU00108"/>
    </source>
</evidence>
<dbReference type="SUPFAM" id="SSF47113">
    <property type="entry name" value="Histone-fold"/>
    <property type="match status" value="1"/>
</dbReference>
<evidence type="ECO:0000256" key="7">
    <source>
        <dbReference type="ARBA" id="ARBA00045428"/>
    </source>
</evidence>
<dbReference type="PRINTS" id="PR00620">
    <property type="entry name" value="HISTONEH2A"/>
</dbReference>
<evidence type="ECO:0000256" key="10">
    <source>
        <dbReference type="RuleBase" id="RU000682"/>
    </source>
</evidence>
<dbReference type="PANTHER" id="PTHR44360:SF1">
    <property type="entry name" value="DNAJ HOMOLOG SUBFAMILY B MEMBER 9"/>
    <property type="match status" value="1"/>
</dbReference>
<comment type="function">
    <text evidence="7">Co-chaperone for Hsp70 protein HSPA5/BiP that acts as a key repressor of the ERN1/IRE1-mediated unfolded protein response (UPR). J domain-containing co-chaperones stimulate the ATPase activity of Hsp70 proteins and are required for efficient substrate recognition by Hsp70 proteins. In the unstressed endoplasmic reticulum, interacts with the luminal region of ERN1/IRE1 and selectively recruits HSPA5/BiP: HSPA5/BiP disrupts the dimerization of the active ERN1/IRE1 luminal region, thereby inactivating ERN1/IRE1. Also involved in endoplasmic reticulum-associated degradation (ERAD) of misfolded proteins. Required for survival of B-cell progenitors and normal antibody production.</text>
</comment>
<feature type="signal peptide" evidence="11">
    <location>
        <begin position="1"/>
        <end position="23"/>
    </location>
</feature>
<dbReference type="PROSITE" id="PS50071">
    <property type="entry name" value="HOMEOBOX_2"/>
    <property type="match status" value="1"/>
</dbReference>
<reference evidence="14 15" key="1">
    <citation type="submission" date="2013-11" db="EMBL/GenBank/DDBJ databases">
        <title>Opisthorchis viverrini - life in the bile duct.</title>
        <authorList>
            <person name="Young N.D."/>
            <person name="Nagarajan N."/>
            <person name="Lin S.J."/>
            <person name="Korhonen P.K."/>
            <person name="Jex A.R."/>
            <person name="Hall R.S."/>
            <person name="Safavi-Hemami H."/>
            <person name="Kaewkong W."/>
            <person name="Bertrand D."/>
            <person name="Gao S."/>
            <person name="Seet Q."/>
            <person name="Wongkham S."/>
            <person name="Teh B.T."/>
            <person name="Wongkham C."/>
            <person name="Intapan P.M."/>
            <person name="Maleewong W."/>
            <person name="Yang X."/>
            <person name="Hu M."/>
            <person name="Wang Z."/>
            <person name="Hofmann A."/>
            <person name="Sternberg P.W."/>
            <person name="Tan P."/>
            <person name="Wang J."/>
            <person name="Gasser R.B."/>
        </authorList>
    </citation>
    <scope>NUCLEOTIDE SEQUENCE [LARGE SCALE GENOMIC DNA]</scope>
</reference>
<dbReference type="PROSITE" id="PS50076">
    <property type="entry name" value="DNAJ_2"/>
    <property type="match status" value="2"/>
</dbReference>
<dbReference type="PROSITE" id="PS00027">
    <property type="entry name" value="HOMEOBOX_1"/>
    <property type="match status" value="1"/>
</dbReference>